<feature type="non-terminal residue" evidence="1">
    <location>
        <position position="507"/>
    </location>
</feature>
<reference evidence="1" key="1">
    <citation type="journal article" date="2015" name="Nature">
        <title>Complex archaea that bridge the gap between prokaryotes and eukaryotes.</title>
        <authorList>
            <person name="Spang A."/>
            <person name="Saw J.H."/>
            <person name="Jorgensen S.L."/>
            <person name="Zaremba-Niedzwiedzka K."/>
            <person name="Martijn J."/>
            <person name="Lind A.E."/>
            <person name="van Eijk R."/>
            <person name="Schleper C."/>
            <person name="Guy L."/>
            <person name="Ettema T.J."/>
        </authorList>
    </citation>
    <scope>NUCLEOTIDE SEQUENCE</scope>
</reference>
<gene>
    <name evidence="1" type="ORF">LCGC14_2100140</name>
</gene>
<sequence length="507" mass="53567">MAVHNATCTSIVDLITQLDTYLSTRGWTADHLDVTTTAGTGGEWAMTKANVRFATSWDSANSGINLSIYQYSDQAYVIADRPWGQDHDSGNGFAGTTPDSSIDNSRHVVLHATPLQFWVFDNESGENYAHIVVETSTGTFTHFGFGNLIKKGDWVGGEYCYGQFNNATGITSGIISIDGASFLIDGHVNDGSGITNAELYAATIRAVGLPGQPAGGIWAVSVGGSDGGGTQSDFGLDRQSNDGSSSDTARVMFFDGLRAGPYAATFYRSTGVDIGGEMRMWPIMPRYHNGTTGDSYGPMGTMPDTFGCVIPGGIVTGQIFTDENGVSFYVFPANEVYVSPAGESSGMLGIAYEVALYVDPGLPASVAAPTGWWRSRSASDYTLSGSEITVLADKSANSNDFTVPVGKTGPDLVTINDKTWMDFPVSGARVMSATNSDIDPGAGDFTFVVVYRSVDSTVPPGALFGKIGSGNANYGLFTGVASSRSLYFQMRHNSDTTTQLVTHDDAG</sequence>
<dbReference type="EMBL" id="LAZR01025751">
    <property type="protein sequence ID" value="KKL70914.1"/>
    <property type="molecule type" value="Genomic_DNA"/>
</dbReference>
<organism evidence="1">
    <name type="scientific">marine sediment metagenome</name>
    <dbReference type="NCBI Taxonomy" id="412755"/>
    <lineage>
        <taxon>unclassified sequences</taxon>
        <taxon>metagenomes</taxon>
        <taxon>ecological metagenomes</taxon>
    </lineage>
</organism>
<name>A0A0F9EAC1_9ZZZZ</name>
<dbReference type="AlphaFoldDB" id="A0A0F9EAC1"/>
<evidence type="ECO:0000313" key="1">
    <source>
        <dbReference type="EMBL" id="KKL70914.1"/>
    </source>
</evidence>
<proteinExistence type="predicted"/>
<protein>
    <submittedName>
        <fullName evidence="1">Uncharacterized protein</fullName>
    </submittedName>
</protein>
<comment type="caution">
    <text evidence="1">The sequence shown here is derived from an EMBL/GenBank/DDBJ whole genome shotgun (WGS) entry which is preliminary data.</text>
</comment>
<accession>A0A0F9EAC1</accession>